<dbReference type="GO" id="GO:0009252">
    <property type="term" value="P:peptidoglycan biosynthetic process"/>
    <property type="evidence" value="ECO:0007669"/>
    <property type="project" value="UniProtKB-UniRule"/>
</dbReference>
<dbReference type="Gene3D" id="3.30.300.20">
    <property type="match status" value="1"/>
</dbReference>
<name>A0A1F4XIV4_9BACT</name>
<sequence>MSDEEKVASDLAFLEYILKAIVDFPDQVKVTRTIDQLGVLLTVELAKQDMGTVIGKSGQTAKALRVLLRVIGAKENAHVNMKILDNDKSETQEISLE</sequence>
<keyword evidence="3" id="KW-0143">Chaperone</keyword>
<protein>
    <recommendedName>
        <fullName evidence="3">RNA-binding protein KhpA</fullName>
    </recommendedName>
    <alternativeName>
        <fullName evidence="3">KH-domain protein A</fullName>
    </alternativeName>
</protein>
<reference evidence="4 5" key="1">
    <citation type="journal article" date="2016" name="Nat. Commun.">
        <title>Thousands of microbial genomes shed light on interconnected biogeochemical processes in an aquifer system.</title>
        <authorList>
            <person name="Anantharaman K."/>
            <person name="Brown C.T."/>
            <person name="Hug L.A."/>
            <person name="Sharon I."/>
            <person name="Castelle C.J."/>
            <person name="Probst A.J."/>
            <person name="Thomas B.C."/>
            <person name="Singh A."/>
            <person name="Wilkins M.J."/>
            <person name="Karaoz U."/>
            <person name="Brodie E.L."/>
            <person name="Williams K.H."/>
            <person name="Hubbard S.S."/>
            <person name="Banfield J.F."/>
        </authorList>
    </citation>
    <scope>NUCLEOTIDE SEQUENCE [LARGE SCALE GENOMIC DNA]</scope>
</reference>
<dbReference type="EMBL" id="MEWR01000023">
    <property type="protein sequence ID" value="OGC81566.1"/>
    <property type="molecule type" value="Genomic_DNA"/>
</dbReference>
<dbReference type="PANTHER" id="PTHR34654">
    <property type="entry name" value="UPF0109 PROTEIN SCO5592"/>
    <property type="match status" value="1"/>
</dbReference>
<dbReference type="SUPFAM" id="SSF54814">
    <property type="entry name" value="Prokaryotic type KH domain (KH-domain type II)"/>
    <property type="match status" value="1"/>
</dbReference>
<accession>A0A1F4XIV4</accession>
<comment type="subcellular location">
    <subcellularLocation>
        <location evidence="3">Cytoplasm</location>
    </subcellularLocation>
</comment>
<evidence type="ECO:0000256" key="1">
    <source>
        <dbReference type="ARBA" id="ARBA00022490"/>
    </source>
</evidence>
<gene>
    <name evidence="3" type="primary">khpA</name>
    <name evidence="4" type="ORF">A2V81_04785</name>
</gene>
<dbReference type="Pfam" id="PF13083">
    <property type="entry name" value="KH_KhpA-B"/>
    <property type="match status" value="1"/>
</dbReference>
<dbReference type="GO" id="GO:0071555">
    <property type="term" value="P:cell wall organization"/>
    <property type="evidence" value="ECO:0007669"/>
    <property type="project" value="UniProtKB-KW"/>
</dbReference>
<evidence type="ECO:0000313" key="4">
    <source>
        <dbReference type="EMBL" id="OGC81566.1"/>
    </source>
</evidence>
<comment type="function">
    <text evidence="3">A probable RNA chaperone. Forms a complex with KhpB which binds to cellular RNA and controls its expression. Plays a role in peptidoglycan (PG) homeostasis and cell length regulation.</text>
</comment>
<dbReference type="PANTHER" id="PTHR34654:SF1">
    <property type="entry name" value="RNA-BINDING PROTEIN KHPA"/>
    <property type="match status" value="1"/>
</dbReference>
<keyword evidence="1 3" id="KW-0963">Cytoplasm</keyword>
<dbReference type="Proteomes" id="UP000177614">
    <property type="component" value="Unassembled WGS sequence"/>
</dbReference>
<comment type="subunit">
    <text evidence="3">Forms a complex with KhpB.</text>
</comment>
<evidence type="ECO:0000256" key="3">
    <source>
        <dbReference type="HAMAP-Rule" id="MF_00088"/>
    </source>
</evidence>
<comment type="caution">
    <text evidence="4">The sequence shown here is derived from an EMBL/GenBank/DDBJ whole genome shotgun (WGS) entry which is preliminary data.</text>
</comment>
<keyword evidence="3" id="KW-0961">Cell wall biogenesis/degradation</keyword>
<evidence type="ECO:0000256" key="2">
    <source>
        <dbReference type="ARBA" id="ARBA00022884"/>
    </source>
</evidence>
<dbReference type="GO" id="GO:0005737">
    <property type="term" value="C:cytoplasm"/>
    <property type="evidence" value="ECO:0007669"/>
    <property type="project" value="UniProtKB-SubCell"/>
</dbReference>
<keyword evidence="2 3" id="KW-0694">RNA-binding</keyword>
<dbReference type="STRING" id="1817814.A2V81_04785"/>
<dbReference type="InterPro" id="IPR020627">
    <property type="entry name" value="KhpA"/>
</dbReference>
<dbReference type="GO" id="GO:0008360">
    <property type="term" value="P:regulation of cell shape"/>
    <property type="evidence" value="ECO:0007669"/>
    <property type="project" value="UniProtKB-KW"/>
</dbReference>
<dbReference type="AlphaFoldDB" id="A0A1F4XIV4"/>
<proteinExistence type="inferred from homology"/>
<dbReference type="InterPro" id="IPR009019">
    <property type="entry name" value="KH_sf_prok-type"/>
</dbReference>
<evidence type="ECO:0000313" key="5">
    <source>
        <dbReference type="Proteomes" id="UP000177614"/>
    </source>
</evidence>
<comment type="similarity">
    <text evidence="3">Belongs to the KhpA RNA-binding protein family.</text>
</comment>
<keyword evidence="3" id="KW-0133">Cell shape</keyword>
<dbReference type="GO" id="GO:0003723">
    <property type="term" value="F:RNA binding"/>
    <property type="evidence" value="ECO:0007669"/>
    <property type="project" value="UniProtKB-UniRule"/>
</dbReference>
<dbReference type="CDD" id="cd22533">
    <property type="entry name" value="KH-II_YlqC-like"/>
    <property type="match status" value="1"/>
</dbReference>
<dbReference type="InterPro" id="IPR015946">
    <property type="entry name" value="KH_dom-like_a/b"/>
</dbReference>
<organism evidence="4 5">
    <name type="scientific">Candidatus Abawacabacteria bacterium RBG_16_42_10</name>
    <dbReference type="NCBI Taxonomy" id="1817814"/>
    <lineage>
        <taxon>Bacteria</taxon>
        <taxon>Candidatus Abawacaibacteriota</taxon>
    </lineage>
</organism>
<dbReference type="HAMAP" id="MF_00088">
    <property type="entry name" value="KhpA"/>
    <property type="match status" value="1"/>
</dbReference>